<gene>
    <name evidence="10" type="ORF">TSAR_005614</name>
</gene>
<organism evidence="10 11">
    <name type="scientific">Trichomalopsis sarcophagae</name>
    <dbReference type="NCBI Taxonomy" id="543379"/>
    <lineage>
        <taxon>Eukaryota</taxon>
        <taxon>Metazoa</taxon>
        <taxon>Ecdysozoa</taxon>
        <taxon>Arthropoda</taxon>
        <taxon>Hexapoda</taxon>
        <taxon>Insecta</taxon>
        <taxon>Pterygota</taxon>
        <taxon>Neoptera</taxon>
        <taxon>Endopterygota</taxon>
        <taxon>Hymenoptera</taxon>
        <taxon>Apocrita</taxon>
        <taxon>Proctotrupomorpha</taxon>
        <taxon>Chalcidoidea</taxon>
        <taxon>Pteromalidae</taxon>
        <taxon>Pteromalinae</taxon>
        <taxon>Trichomalopsis</taxon>
    </lineage>
</organism>
<evidence type="ECO:0000256" key="4">
    <source>
        <dbReference type="ARBA" id="ARBA00022490"/>
    </source>
</evidence>
<evidence type="ECO:0000259" key="9">
    <source>
        <dbReference type="Pfam" id="PF15906"/>
    </source>
</evidence>
<dbReference type="GO" id="GO:0061630">
    <property type="term" value="F:ubiquitin protein ligase activity"/>
    <property type="evidence" value="ECO:0007669"/>
    <property type="project" value="InterPro"/>
</dbReference>
<dbReference type="PANTHER" id="PTHR13063:SF10">
    <property type="entry name" value="NITRIC OXIDE SYNTHASE-INTERACTING PROTEIN"/>
    <property type="match status" value="1"/>
</dbReference>
<evidence type="ECO:0000256" key="1">
    <source>
        <dbReference type="ARBA" id="ARBA00004123"/>
    </source>
</evidence>
<dbReference type="Pfam" id="PF04641">
    <property type="entry name" value="Rtf2"/>
    <property type="match status" value="1"/>
</dbReference>
<evidence type="ECO:0000256" key="5">
    <source>
        <dbReference type="ARBA" id="ARBA00023242"/>
    </source>
</evidence>
<evidence type="ECO:0000256" key="7">
    <source>
        <dbReference type="SAM" id="Coils"/>
    </source>
</evidence>
<dbReference type="FunFam" id="3.30.40.10:FF:000240">
    <property type="entry name" value="Nitric oxide synthase-interacting protein"/>
    <property type="match status" value="1"/>
</dbReference>
<dbReference type="Pfam" id="PF15906">
    <property type="entry name" value="zf-NOSIP"/>
    <property type="match status" value="1"/>
</dbReference>
<keyword evidence="7" id="KW-0175">Coiled coil</keyword>
<name>A0A232ELU5_9HYME</name>
<dbReference type="STRING" id="543379.A0A232ELU5"/>
<dbReference type="PIRSF" id="PIRSF023577">
    <property type="entry name" value="ENOS_interacting"/>
    <property type="match status" value="1"/>
</dbReference>
<feature type="domain" description="Nitric oxide synthase-interacting protein zinc-finger" evidence="9">
    <location>
        <begin position="4"/>
        <end position="78"/>
    </location>
</feature>
<evidence type="ECO:0000256" key="3">
    <source>
        <dbReference type="ARBA" id="ARBA00008126"/>
    </source>
</evidence>
<comment type="caution">
    <text evidence="10">The sequence shown here is derived from an EMBL/GenBank/DDBJ whole genome shotgun (WGS) entry which is preliminary data.</text>
</comment>
<dbReference type="SUPFAM" id="SSF57850">
    <property type="entry name" value="RING/U-box"/>
    <property type="match status" value="2"/>
</dbReference>
<keyword evidence="5 6" id="KW-0539">Nucleus</keyword>
<evidence type="ECO:0000313" key="10">
    <source>
        <dbReference type="EMBL" id="OXU19329.1"/>
    </source>
</evidence>
<dbReference type="InterPro" id="IPR016818">
    <property type="entry name" value="NOSIP"/>
</dbReference>
<keyword evidence="11" id="KW-1185">Reference proteome</keyword>
<dbReference type="OrthoDB" id="116827at2759"/>
<dbReference type="AlphaFoldDB" id="A0A232ELU5"/>
<proteinExistence type="inferred from homology"/>
<dbReference type="GO" id="GO:0005737">
    <property type="term" value="C:cytoplasm"/>
    <property type="evidence" value="ECO:0007669"/>
    <property type="project" value="UniProtKB-SubCell"/>
</dbReference>
<evidence type="ECO:0000256" key="6">
    <source>
        <dbReference type="PIRNR" id="PIRNR023577"/>
    </source>
</evidence>
<feature type="region of interest" description="Disordered" evidence="8">
    <location>
        <begin position="132"/>
        <end position="156"/>
    </location>
</feature>
<evidence type="ECO:0000256" key="2">
    <source>
        <dbReference type="ARBA" id="ARBA00004496"/>
    </source>
</evidence>
<comment type="similarity">
    <text evidence="3 6">Belongs to the NOSIP family.</text>
</comment>
<sequence length="291" mass="32992">MTRHARNCTAGAVYTYHEKKKDAAASGYGTNSQRVGKDSLRDFDCCCLSLQPCRDPVITKDGYLFDKEAILQYFLTKKKEYARKLKEYEKQKKKREETSQEQTANEELEKLQNFLKAEKTIVFKKTAKQEEEAAGSSVSNMSNGRDKQLPSFWIPSKTPESKETILEKPDKNIYCPVSGKILKMKDLLPIKFTEVKDPDDKKALIVKTARYMCPITHDILSNSTPCAVLRTTGDVVTMECVEKLIKKDWINPLDNSKLTEEDIIPLQRGGTGYSAANVNLQGKHERPVLQA</sequence>
<dbReference type="CDD" id="cd16662">
    <property type="entry name" value="RING-Ubox2_NOSIP"/>
    <property type="match status" value="1"/>
</dbReference>
<dbReference type="CDD" id="cd16661">
    <property type="entry name" value="RING-Ubox1_NOSIP"/>
    <property type="match status" value="1"/>
</dbReference>
<dbReference type="InterPro" id="IPR031790">
    <property type="entry name" value="Znf-NOSIP"/>
</dbReference>
<dbReference type="Proteomes" id="UP000215335">
    <property type="component" value="Unassembled WGS sequence"/>
</dbReference>
<reference evidence="10 11" key="1">
    <citation type="journal article" date="2017" name="Curr. Biol.">
        <title>The Evolution of Venom by Co-option of Single-Copy Genes.</title>
        <authorList>
            <person name="Martinson E.O."/>
            <person name="Mrinalini"/>
            <person name="Kelkar Y.D."/>
            <person name="Chang C.H."/>
            <person name="Werren J.H."/>
        </authorList>
    </citation>
    <scope>NUCLEOTIDE SEQUENCE [LARGE SCALE GENOMIC DNA]</scope>
    <source>
        <strain evidence="10 11">Alberta</strain>
        <tissue evidence="10">Whole body</tissue>
    </source>
</reference>
<dbReference type="EMBL" id="NNAY01003495">
    <property type="protein sequence ID" value="OXU19329.1"/>
    <property type="molecule type" value="Genomic_DNA"/>
</dbReference>
<dbReference type="Gene3D" id="3.30.40.10">
    <property type="entry name" value="Zinc/RING finger domain, C3HC4 (zinc finger)"/>
    <property type="match status" value="2"/>
</dbReference>
<dbReference type="PANTHER" id="PTHR13063">
    <property type="entry name" value="ENOS INTERACTING PROTEIN"/>
    <property type="match status" value="1"/>
</dbReference>
<evidence type="ECO:0000313" key="11">
    <source>
        <dbReference type="Proteomes" id="UP000215335"/>
    </source>
</evidence>
<feature type="coiled-coil region" evidence="7">
    <location>
        <begin position="71"/>
        <end position="105"/>
    </location>
</feature>
<protein>
    <recommendedName>
        <fullName evidence="6">Nitric oxide synthase-interacting protein homolog</fullName>
    </recommendedName>
</protein>
<dbReference type="FunFam" id="3.30.40.10:FF:000251">
    <property type="entry name" value="Nitric oxide synthase-interacting protein"/>
    <property type="match status" value="1"/>
</dbReference>
<keyword evidence="4" id="KW-0963">Cytoplasm</keyword>
<accession>A0A232ELU5</accession>
<comment type="subcellular location">
    <subcellularLocation>
        <location evidence="2">Cytoplasm</location>
    </subcellularLocation>
    <subcellularLocation>
        <location evidence="1 6">Nucleus</location>
    </subcellularLocation>
</comment>
<dbReference type="InterPro" id="IPR013083">
    <property type="entry name" value="Znf_RING/FYVE/PHD"/>
</dbReference>
<dbReference type="GO" id="GO:0005634">
    <property type="term" value="C:nucleus"/>
    <property type="evidence" value="ECO:0007669"/>
    <property type="project" value="UniProtKB-SubCell"/>
</dbReference>
<evidence type="ECO:0000256" key="8">
    <source>
        <dbReference type="SAM" id="MobiDB-lite"/>
    </source>
</evidence>